<name>U3AYU9_9VIBR</name>
<comment type="caution">
    <text evidence="1">The sequence shown here is derived from an EMBL/GenBank/DDBJ whole genome shotgun (WGS) entry which is preliminary data.</text>
</comment>
<dbReference type="AlphaFoldDB" id="U3AYU9"/>
<keyword evidence="2" id="KW-1185">Reference proteome</keyword>
<proteinExistence type="predicted"/>
<protein>
    <submittedName>
        <fullName evidence="1">Uncharacterized protein</fullName>
    </submittedName>
</protein>
<dbReference type="eggNOG" id="ENOG5031NFD">
    <property type="taxonomic scope" value="Bacteria"/>
</dbReference>
<reference evidence="1 2" key="1">
    <citation type="submission" date="2013-09" db="EMBL/GenBank/DDBJ databases">
        <title>Whole genome shotgun sequence of Vibrio ezurae NBRC 102218.</title>
        <authorList>
            <person name="Yoshida I."/>
            <person name="Hosoyama A."/>
            <person name="Numata M."/>
            <person name="Hashimoto M."/>
            <person name="Hosoyama Y."/>
            <person name="Tsuchikane K."/>
            <person name="Noguchi M."/>
            <person name="Hirakata S."/>
            <person name="Ichikawa N."/>
            <person name="Ohji S."/>
            <person name="Yamazoe A."/>
            <person name="Fujita N."/>
        </authorList>
    </citation>
    <scope>NUCLEOTIDE SEQUENCE [LARGE SCALE GENOMIC DNA]</scope>
    <source>
        <strain evidence="1 2">NBRC 102218</strain>
    </source>
</reference>
<dbReference type="STRING" id="1219080.VEZ01S_01_01760"/>
<evidence type="ECO:0000313" key="1">
    <source>
        <dbReference type="EMBL" id="GAD78397.1"/>
    </source>
</evidence>
<organism evidence="1 2">
    <name type="scientific">Vibrio ezurae NBRC 102218</name>
    <dbReference type="NCBI Taxonomy" id="1219080"/>
    <lineage>
        <taxon>Bacteria</taxon>
        <taxon>Pseudomonadati</taxon>
        <taxon>Pseudomonadota</taxon>
        <taxon>Gammaproteobacteria</taxon>
        <taxon>Vibrionales</taxon>
        <taxon>Vibrionaceae</taxon>
        <taxon>Vibrio</taxon>
    </lineage>
</organism>
<sequence length="106" mass="11721">MKKDLWLHTQVSATSHRLFALHLDNVERPPELLFNGAMHPQSIANLSVVPTFSMLRFSGVTGRPYGNGNISLAVDGKVLLKVIFHDITGRIRICSVEGRAYGYPAC</sequence>
<dbReference type="EMBL" id="BATM01000001">
    <property type="protein sequence ID" value="GAD78397.1"/>
    <property type="molecule type" value="Genomic_DNA"/>
</dbReference>
<accession>U3AYU9</accession>
<dbReference type="Proteomes" id="UP000016562">
    <property type="component" value="Unassembled WGS sequence"/>
</dbReference>
<gene>
    <name evidence="1" type="ORF">VEZ01S_01_01760</name>
</gene>
<evidence type="ECO:0000313" key="2">
    <source>
        <dbReference type="Proteomes" id="UP000016562"/>
    </source>
</evidence>